<feature type="region of interest" description="Disordered" evidence="1">
    <location>
        <begin position="253"/>
        <end position="289"/>
    </location>
</feature>
<reference evidence="2" key="1">
    <citation type="submission" date="2022-06" db="EMBL/GenBank/DDBJ databases">
        <title>WGS of actinobacteria.</title>
        <authorList>
            <person name="Thawai C."/>
        </authorList>
    </citation>
    <scope>NUCLEOTIDE SEQUENCE</scope>
    <source>
        <strain evidence="2">DSM 42010</strain>
    </source>
</reference>
<dbReference type="AlphaFoldDB" id="A0A9X2RUT7"/>
<accession>A0A9X2RUT7</accession>
<dbReference type="Pfam" id="PF05721">
    <property type="entry name" value="PhyH"/>
    <property type="match status" value="1"/>
</dbReference>
<dbReference type="GO" id="GO:0005506">
    <property type="term" value="F:iron ion binding"/>
    <property type="evidence" value="ECO:0007669"/>
    <property type="project" value="UniProtKB-ARBA"/>
</dbReference>
<organism evidence="2 3">
    <name type="scientific">Streptomyces malaysiensis subsp. samsunensis</name>
    <dbReference type="NCBI Taxonomy" id="459658"/>
    <lineage>
        <taxon>Bacteria</taxon>
        <taxon>Bacillati</taxon>
        <taxon>Actinomycetota</taxon>
        <taxon>Actinomycetes</taxon>
        <taxon>Kitasatosporales</taxon>
        <taxon>Streptomycetaceae</taxon>
        <taxon>Streptomyces</taxon>
        <taxon>Streptomyces violaceusniger group</taxon>
    </lineage>
</organism>
<keyword evidence="2" id="KW-0223">Dioxygenase</keyword>
<gene>
    <name evidence="2" type="ORF">NQU54_10245</name>
</gene>
<dbReference type="Proteomes" id="UP001142400">
    <property type="component" value="Unassembled WGS sequence"/>
</dbReference>
<evidence type="ECO:0000313" key="2">
    <source>
        <dbReference type="EMBL" id="MCQ8829455.1"/>
    </source>
</evidence>
<evidence type="ECO:0000256" key="1">
    <source>
        <dbReference type="SAM" id="MobiDB-lite"/>
    </source>
</evidence>
<dbReference type="EMBL" id="JANIIC010000009">
    <property type="protein sequence ID" value="MCQ8829455.1"/>
    <property type="molecule type" value="Genomic_DNA"/>
</dbReference>
<comment type="caution">
    <text evidence="2">The sequence shown here is derived from an EMBL/GenBank/DDBJ whole genome shotgun (WGS) entry which is preliminary data.</text>
</comment>
<dbReference type="PANTHER" id="PTHR20883">
    <property type="entry name" value="PHYTANOYL-COA DIOXYGENASE DOMAIN CONTAINING 1"/>
    <property type="match status" value="1"/>
</dbReference>
<dbReference type="RefSeq" id="WP_257630786.1">
    <property type="nucleotide sequence ID" value="NZ_JANIIC010000009.1"/>
</dbReference>
<name>A0A9X2RUT7_STRMQ</name>
<proteinExistence type="predicted"/>
<keyword evidence="3" id="KW-1185">Reference proteome</keyword>
<keyword evidence="2" id="KW-0560">Oxidoreductase</keyword>
<evidence type="ECO:0000313" key="3">
    <source>
        <dbReference type="Proteomes" id="UP001142400"/>
    </source>
</evidence>
<protein>
    <submittedName>
        <fullName evidence="2">Phytanoyl-CoA dioxygenase family protein</fullName>
    </submittedName>
</protein>
<sequence>MTTLDTASPPDPEVLNAFEREGFVILRDVISPEWREQAASAATRLLADDRTRGRDRSADGKDGFRGIVAMDDTFLPLVTNPKVLPTLVALLSPNLHLMSSNLIYMPSIPRGATRTIRVPERHGWHRDMSPATRDLGTHTVGRLSIKAAYFLSDLTPDAGVTMILPGSHTETGPVTVPAGAIDPPGAITPDIGPCDVLLFENRTWHAGGLNTCGHPRLAVMMQYGYRWLAPVDDPAPQLLGREDLTDIERQLLGQPDRHPDGSIAHEGAGGAPLRTWWQHLNPTPARSPR</sequence>
<dbReference type="PANTHER" id="PTHR20883:SF48">
    <property type="entry name" value="ECTOINE DIOXYGENASE"/>
    <property type="match status" value="1"/>
</dbReference>
<dbReference type="InterPro" id="IPR008775">
    <property type="entry name" value="Phytyl_CoA_dOase-like"/>
</dbReference>
<dbReference type="SUPFAM" id="SSF51197">
    <property type="entry name" value="Clavaminate synthase-like"/>
    <property type="match status" value="1"/>
</dbReference>
<dbReference type="GO" id="GO:0016706">
    <property type="term" value="F:2-oxoglutarate-dependent dioxygenase activity"/>
    <property type="evidence" value="ECO:0007669"/>
    <property type="project" value="UniProtKB-ARBA"/>
</dbReference>
<dbReference type="Gene3D" id="2.60.120.620">
    <property type="entry name" value="q2cbj1_9rhob like domain"/>
    <property type="match status" value="1"/>
</dbReference>